<comment type="caution">
    <text evidence="2">The sequence shown here is derived from an EMBL/GenBank/DDBJ whole genome shotgun (WGS) entry which is preliminary data.</text>
</comment>
<gene>
    <name evidence="2" type="ORF">COV09_00290</name>
</gene>
<sequence>MVINLLPAKIKQQSRRDYCYRLGALASLLLMVVFGAGIIIELTRGVSARVQTNSWISDQAQTADAGELALRQEAIQVVARTNRQLAVLQPLSSEQLPPSAVIGLLLSTRPAGVKLQAINYSPRPAGAVVGLTGVAGARSQLLAWEEKIEHLSGVSRVSSPLSNLVRDQDAAFSLEIEFAFE</sequence>
<evidence type="ECO:0000256" key="1">
    <source>
        <dbReference type="SAM" id="Phobius"/>
    </source>
</evidence>
<reference evidence="2 3" key="1">
    <citation type="submission" date="2017-09" db="EMBL/GenBank/DDBJ databases">
        <title>Depth-based differentiation of microbial function through sediment-hosted aquifers and enrichment of novel symbionts in the deep terrestrial subsurface.</title>
        <authorList>
            <person name="Probst A.J."/>
            <person name="Ladd B."/>
            <person name="Jarett J.K."/>
            <person name="Geller-Mcgrath D.E."/>
            <person name="Sieber C.M."/>
            <person name="Emerson J.B."/>
            <person name="Anantharaman K."/>
            <person name="Thomas B.C."/>
            <person name="Malmstrom R."/>
            <person name="Stieglmeier M."/>
            <person name="Klingl A."/>
            <person name="Woyke T."/>
            <person name="Ryan C.M."/>
            <person name="Banfield J.F."/>
        </authorList>
    </citation>
    <scope>NUCLEOTIDE SEQUENCE [LARGE SCALE GENOMIC DNA]</scope>
    <source>
        <strain evidence="2">CG10_big_fil_rev_8_21_14_0_10_50_13</strain>
    </source>
</reference>
<keyword evidence="1" id="KW-1133">Transmembrane helix</keyword>
<keyword evidence="1" id="KW-0472">Membrane</keyword>
<proteinExistence type="predicted"/>
<protein>
    <submittedName>
        <fullName evidence="2">Uncharacterized protein</fullName>
    </submittedName>
</protein>
<dbReference type="EMBL" id="PCYJ01000006">
    <property type="protein sequence ID" value="PIR45647.1"/>
    <property type="molecule type" value="Genomic_DNA"/>
</dbReference>
<dbReference type="AlphaFoldDB" id="A0A2H0RGR0"/>
<dbReference type="Proteomes" id="UP000230906">
    <property type="component" value="Unassembled WGS sequence"/>
</dbReference>
<name>A0A2H0RGR0_9BACT</name>
<feature type="transmembrane region" description="Helical" evidence="1">
    <location>
        <begin position="20"/>
        <end position="40"/>
    </location>
</feature>
<accession>A0A2H0RGR0</accession>
<evidence type="ECO:0000313" key="2">
    <source>
        <dbReference type="EMBL" id="PIR45647.1"/>
    </source>
</evidence>
<organism evidence="2 3">
    <name type="scientific">Candidatus Vogelbacteria bacterium CG10_big_fil_rev_8_21_14_0_10_50_13</name>
    <dbReference type="NCBI Taxonomy" id="1975044"/>
    <lineage>
        <taxon>Bacteria</taxon>
        <taxon>Candidatus Vogeliibacteriota</taxon>
    </lineage>
</organism>
<keyword evidence="1" id="KW-0812">Transmembrane</keyword>
<evidence type="ECO:0000313" key="3">
    <source>
        <dbReference type="Proteomes" id="UP000230906"/>
    </source>
</evidence>